<protein>
    <submittedName>
        <fullName evidence="3">Regulatory helix-turn-helix LysR family protein</fullName>
    </submittedName>
</protein>
<dbReference type="Pfam" id="PF00126">
    <property type="entry name" value="HTH_1"/>
    <property type="match status" value="1"/>
</dbReference>
<proteinExistence type="predicted"/>
<dbReference type="InterPro" id="IPR042070">
    <property type="entry name" value="PucR_C-HTH_sf"/>
</dbReference>
<dbReference type="GO" id="GO:0003700">
    <property type="term" value="F:DNA-binding transcription factor activity"/>
    <property type="evidence" value="ECO:0007669"/>
    <property type="project" value="InterPro"/>
</dbReference>
<accession>A0A3N1D2F9</accession>
<dbReference type="InterPro" id="IPR000847">
    <property type="entry name" value="LysR_HTH_N"/>
</dbReference>
<organism evidence="3 4">
    <name type="scientific">Actinocorallia herbida</name>
    <dbReference type="NCBI Taxonomy" id="58109"/>
    <lineage>
        <taxon>Bacteria</taxon>
        <taxon>Bacillati</taxon>
        <taxon>Actinomycetota</taxon>
        <taxon>Actinomycetes</taxon>
        <taxon>Streptosporangiales</taxon>
        <taxon>Thermomonosporaceae</taxon>
        <taxon>Actinocorallia</taxon>
    </lineage>
</organism>
<feature type="region of interest" description="Disordered" evidence="1">
    <location>
        <begin position="76"/>
        <end position="95"/>
    </location>
</feature>
<name>A0A3N1D2F9_9ACTN</name>
<dbReference type="InterPro" id="IPR036390">
    <property type="entry name" value="WH_DNA-bd_sf"/>
</dbReference>
<evidence type="ECO:0000313" key="3">
    <source>
        <dbReference type="EMBL" id="ROO87258.1"/>
    </source>
</evidence>
<dbReference type="PROSITE" id="PS50931">
    <property type="entry name" value="HTH_LYSR"/>
    <property type="match status" value="1"/>
</dbReference>
<reference evidence="3 4" key="1">
    <citation type="submission" date="2018-11" db="EMBL/GenBank/DDBJ databases">
        <title>Sequencing the genomes of 1000 actinobacteria strains.</title>
        <authorList>
            <person name="Klenk H.-P."/>
        </authorList>
    </citation>
    <scope>NUCLEOTIDE SEQUENCE [LARGE SCALE GENOMIC DNA]</scope>
    <source>
        <strain evidence="3 4">DSM 44254</strain>
    </source>
</reference>
<dbReference type="EMBL" id="RJKE01000001">
    <property type="protein sequence ID" value="ROO87258.1"/>
    <property type="molecule type" value="Genomic_DNA"/>
</dbReference>
<gene>
    <name evidence="3" type="ORF">EDD29_4853</name>
</gene>
<evidence type="ECO:0000259" key="2">
    <source>
        <dbReference type="PROSITE" id="PS50931"/>
    </source>
</evidence>
<evidence type="ECO:0000313" key="4">
    <source>
        <dbReference type="Proteomes" id="UP000272400"/>
    </source>
</evidence>
<sequence>MRLAGRGSMHDLITRLAVVDGDAASALRVISHFDALLDRKASVSALLRAAAALTASGAGVHDAALGLRLRVDAQGRPAADDGRHGPPAAAPSARCERTTVWLERDGDPGPLDDLVLERCARSVHAVVQETRTGHPAVAAVRLACDPASTPVDRAEALRHLGLHGDLVVVATPVGAAAELPPGPIIDGRRVALVRAEQVDGLLSASVPAGLVRCTAADLPTAHRNAGLALRLAVDPADGGPAHVWFDDLGSLAALAERFDPAEAAAVPDVRLLESLRAERPWVTGLLDTLLSHGSLRQAARRQHLHHSTLGQRVAWLEARLGYPILSPAGHARAATTLLLWRIATSPHPPATAR</sequence>
<keyword evidence="4" id="KW-1185">Reference proteome</keyword>
<dbReference type="Gene3D" id="1.10.10.2840">
    <property type="entry name" value="PucR C-terminal helix-turn-helix domain"/>
    <property type="match status" value="1"/>
</dbReference>
<dbReference type="SUPFAM" id="SSF46785">
    <property type="entry name" value="Winged helix' DNA-binding domain"/>
    <property type="match status" value="1"/>
</dbReference>
<feature type="domain" description="HTH lysR-type" evidence="2">
    <location>
        <begin position="286"/>
        <end position="335"/>
    </location>
</feature>
<comment type="caution">
    <text evidence="3">The sequence shown here is derived from an EMBL/GenBank/DDBJ whole genome shotgun (WGS) entry which is preliminary data.</text>
</comment>
<dbReference type="AlphaFoldDB" id="A0A3N1D2F9"/>
<dbReference type="Proteomes" id="UP000272400">
    <property type="component" value="Unassembled WGS sequence"/>
</dbReference>
<evidence type="ECO:0000256" key="1">
    <source>
        <dbReference type="SAM" id="MobiDB-lite"/>
    </source>
</evidence>